<feature type="chain" id="PRO_5035249118" description="Lipoprotein" evidence="1">
    <location>
        <begin position="19"/>
        <end position="114"/>
    </location>
</feature>
<evidence type="ECO:0000313" key="3">
    <source>
        <dbReference type="Proteomes" id="UP000617145"/>
    </source>
</evidence>
<dbReference type="PROSITE" id="PS51257">
    <property type="entry name" value="PROKAR_LIPOPROTEIN"/>
    <property type="match status" value="1"/>
</dbReference>
<keyword evidence="1" id="KW-0732">Signal</keyword>
<accession>A0A8J3EGN7</accession>
<feature type="signal peptide" evidence="1">
    <location>
        <begin position="1"/>
        <end position="18"/>
    </location>
</feature>
<gene>
    <name evidence="2" type="ORF">GCM10011415_20230</name>
</gene>
<evidence type="ECO:0008006" key="4">
    <source>
        <dbReference type="Google" id="ProtNLM"/>
    </source>
</evidence>
<dbReference type="Proteomes" id="UP000617145">
    <property type="component" value="Unassembled WGS sequence"/>
</dbReference>
<dbReference type="AlphaFoldDB" id="A0A8J3EGN7"/>
<name>A0A8J3EGN7_9RHOB</name>
<evidence type="ECO:0000256" key="1">
    <source>
        <dbReference type="SAM" id="SignalP"/>
    </source>
</evidence>
<dbReference type="EMBL" id="BMJV01000003">
    <property type="protein sequence ID" value="GGG72166.1"/>
    <property type="molecule type" value="Genomic_DNA"/>
</dbReference>
<protein>
    <recommendedName>
        <fullName evidence="4">Lipoprotein</fullName>
    </recommendedName>
</protein>
<evidence type="ECO:0000313" key="2">
    <source>
        <dbReference type="EMBL" id="GGG72166.1"/>
    </source>
</evidence>
<dbReference type="RefSeq" id="WP_188790094.1">
    <property type="nucleotide sequence ID" value="NZ_BMJV01000003.1"/>
</dbReference>
<sequence length="114" mass="11968">MRSRVSAMRLGVCGLLLAGCAPGVVQNPDYFWFTARSGMAMGNYNASTFSQAEVRSVVASTCNGSRVASYSEQASPEGAMIFSAACAGGTNGAAGRYETDKLADGSLKTRFVRY</sequence>
<organism evidence="2 3">
    <name type="scientific">Salipiger pallidus</name>
    <dbReference type="NCBI Taxonomy" id="1775170"/>
    <lineage>
        <taxon>Bacteria</taxon>
        <taxon>Pseudomonadati</taxon>
        <taxon>Pseudomonadota</taxon>
        <taxon>Alphaproteobacteria</taxon>
        <taxon>Rhodobacterales</taxon>
        <taxon>Roseobacteraceae</taxon>
        <taxon>Salipiger</taxon>
    </lineage>
</organism>
<reference evidence="2" key="2">
    <citation type="submission" date="2020-09" db="EMBL/GenBank/DDBJ databases">
        <authorList>
            <person name="Sun Q."/>
            <person name="Zhou Y."/>
        </authorList>
    </citation>
    <scope>NUCLEOTIDE SEQUENCE</scope>
    <source>
        <strain evidence="2">CGMCC 1.15762</strain>
    </source>
</reference>
<proteinExistence type="predicted"/>
<comment type="caution">
    <text evidence="2">The sequence shown here is derived from an EMBL/GenBank/DDBJ whole genome shotgun (WGS) entry which is preliminary data.</text>
</comment>
<reference evidence="2" key="1">
    <citation type="journal article" date="2014" name="Int. J. Syst. Evol. Microbiol.">
        <title>Complete genome sequence of Corynebacterium casei LMG S-19264T (=DSM 44701T), isolated from a smear-ripened cheese.</title>
        <authorList>
            <consortium name="US DOE Joint Genome Institute (JGI-PGF)"/>
            <person name="Walter F."/>
            <person name="Albersmeier A."/>
            <person name="Kalinowski J."/>
            <person name="Ruckert C."/>
        </authorList>
    </citation>
    <scope>NUCLEOTIDE SEQUENCE</scope>
    <source>
        <strain evidence="2">CGMCC 1.15762</strain>
    </source>
</reference>
<keyword evidence="3" id="KW-1185">Reference proteome</keyword>